<feature type="domain" description="Abscisic acid G-protein coupled receptor-like" evidence="10">
    <location>
        <begin position="282"/>
        <end position="450"/>
    </location>
</feature>
<feature type="transmembrane region" description="Helical" evidence="9">
    <location>
        <begin position="78"/>
        <end position="102"/>
    </location>
</feature>
<evidence type="ECO:0000256" key="3">
    <source>
        <dbReference type="ARBA" id="ARBA00022692"/>
    </source>
</evidence>
<feature type="transmembrane region" description="Helical" evidence="9">
    <location>
        <begin position="382"/>
        <end position="402"/>
    </location>
</feature>
<comment type="catalytic activity">
    <reaction evidence="7">
        <text>bromide(in) = bromide(out)</text>
        <dbReference type="Rhea" id="RHEA:75383"/>
        <dbReference type="ChEBI" id="CHEBI:15858"/>
    </reaction>
</comment>
<keyword evidence="3 9" id="KW-0812">Transmembrane</keyword>
<accession>A0A9N6WYX2</accession>
<comment type="catalytic activity">
    <reaction evidence="6">
        <text>iodide(out) = iodide(in)</text>
        <dbReference type="Rhea" id="RHEA:66324"/>
        <dbReference type="ChEBI" id="CHEBI:16382"/>
    </reaction>
</comment>
<evidence type="ECO:0000256" key="1">
    <source>
        <dbReference type="ARBA" id="ARBA00004141"/>
    </source>
</evidence>
<evidence type="ECO:0000256" key="7">
    <source>
        <dbReference type="ARBA" id="ARBA00035085"/>
    </source>
</evidence>
<proteinExistence type="inferred from homology"/>
<dbReference type="PANTHER" id="PTHR15948">
    <property type="entry name" value="G-PROTEIN COUPLED RECEPTOR 89-RELATED"/>
    <property type="match status" value="1"/>
</dbReference>
<evidence type="ECO:0000256" key="5">
    <source>
        <dbReference type="ARBA" id="ARBA00023136"/>
    </source>
</evidence>
<feature type="transmembrane region" description="Helical" evidence="9">
    <location>
        <begin position="42"/>
        <end position="66"/>
    </location>
</feature>
<protein>
    <submittedName>
        <fullName evidence="12">EOG090X06XN</fullName>
    </submittedName>
</protein>
<feature type="transmembrane region" description="Helical" evidence="9">
    <location>
        <begin position="429"/>
        <end position="448"/>
    </location>
</feature>
<feature type="transmembrane region" description="Helical" evidence="9">
    <location>
        <begin position="109"/>
        <end position="129"/>
    </location>
</feature>
<evidence type="ECO:0000259" key="10">
    <source>
        <dbReference type="Pfam" id="PF12430"/>
    </source>
</evidence>
<dbReference type="AlphaFoldDB" id="A0A9N6WYX2"/>
<dbReference type="InterPro" id="IPR015672">
    <property type="entry name" value="GPHR/GTG"/>
</dbReference>
<comment type="catalytic activity">
    <reaction evidence="8">
        <text>fluoride(in) = fluoride(out)</text>
        <dbReference type="Rhea" id="RHEA:76159"/>
        <dbReference type="ChEBI" id="CHEBI:17051"/>
    </reaction>
</comment>
<keyword evidence="5 9" id="KW-0472">Membrane</keyword>
<evidence type="ECO:0000259" key="11">
    <source>
        <dbReference type="Pfam" id="PF12537"/>
    </source>
</evidence>
<comment type="subcellular location">
    <subcellularLocation>
        <location evidence="1">Membrane</location>
        <topology evidence="1">Multi-pass membrane protein</topology>
    </subcellularLocation>
</comment>
<evidence type="ECO:0000313" key="12">
    <source>
        <dbReference type="EMBL" id="CAG4645553.1"/>
    </source>
</evidence>
<dbReference type="Pfam" id="PF12537">
    <property type="entry name" value="GPHR_N"/>
    <property type="match status" value="1"/>
</dbReference>
<dbReference type="GO" id="GO:0032580">
    <property type="term" value="C:Golgi cisterna membrane"/>
    <property type="evidence" value="ECO:0007669"/>
    <property type="project" value="TreeGrafter"/>
</dbReference>
<organism evidence="12">
    <name type="scientific">Lynceus sp. MCZ IZ 141354</name>
    <dbReference type="NCBI Taxonomy" id="1930659"/>
    <lineage>
        <taxon>Eukaryota</taxon>
        <taxon>Metazoa</taxon>
        <taxon>Ecdysozoa</taxon>
        <taxon>Arthropoda</taxon>
        <taxon>Crustacea</taxon>
        <taxon>Branchiopoda</taxon>
        <taxon>Diplostraca</taxon>
        <taxon>Laevicaudata</taxon>
        <taxon>Lynceidae</taxon>
        <taxon>Lynceus</taxon>
    </lineage>
</organism>
<evidence type="ECO:0000256" key="2">
    <source>
        <dbReference type="ARBA" id="ARBA00009478"/>
    </source>
</evidence>
<dbReference type="EMBL" id="OC988898">
    <property type="protein sequence ID" value="CAG4645553.1"/>
    <property type="molecule type" value="Genomic_DNA"/>
</dbReference>
<comment type="similarity">
    <text evidence="2">Belongs to the Golgi pH regulator (TC 1.A.38) family.</text>
</comment>
<dbReference type="PANTHER" id="PTHR15948:SF0">
    <property type="entry name" value="GOLGI PH REGULATOR A-RELATED"/>
    <property type="match status" value="1"/>
</dbReference>
<dbReference type="InterPro" id="IPR025969">
    <property type="entry name" value="ABA_GPCR_dom"/>
</dbReference>
<reference evidence="12" key="1">
    <citation type="submission" date="2021-04" db="EMBL/GenBank/DDBJ databases">
        <authorList>
            <person name="Cornetti L."/>
        </authorList>
    </citation>
    <scope>NUCLEOTIDE SEQUENCE</scope>
</reference>
<evidence type="ECO:0000256" key="8">
    <source>
        <dbReference type="ARBA" id="ARBA00044702"/>
    </source>
</evidence>
<feature type="transmembrane region" description="Helical" evidence="9">
    <location>
        <begin position="349"/>
        <end position="370"/>
    </location>
</feature>
<dbReference type="Pfam" id="PF12430">
    <property type="entry name" value="ABA_GPCR"/>
    <property type="match status" value="1"/>
</dbReference>
<feature type="domain" description="Golgi pH regulator conserved" evidence="11">
    <location>
        <begin position="144"/>
        <end position="210"/>
    </location>
</feature>
<dbReference type="GO" id="GO:0008308">
    <property type="term" value="F:voltage-gated monoatomic anion channel activity"/>
    <property type="evidence" value="ECO:0007669"/>
    <property type="project" value="TreeGrafter"/>
</dbReference>
<keyword evidence="4 9" id="KW-1133">Transmembrane helix</keyword>
<feature type="transmembrane region" description="Helical" evidence="9">
    <location>
        <begin position="6"/>
        <end position="30"/>
    </location>
</feature>
<evidence type="ECO:0000256" key="6">
    <source>
        <dbReference type="ARBA" id="ARBA00024145"/>
    </source>
</evidence>
<dbReference type="InterPro" id="IPR022535">
    <property type="entry name" value="Golgi_pH-regulator_cons_dom"/>
</dbReference>
<evidence type="ECO:0000256" key="4">
    <source>
        <dbReference type="ARBA" id="ARBA00022989"/>
    </source>
</evidence>
<feature type="transmembrane region" description="Helical" evidence="9">
    <location>
        <begin position="149"/>
        <end position="172"/>
    </location>
</feature>
<evidence type="ECO:0000256" key="9">
    <source>
        <dbReference type="SAM" id="Phobius"/>
    </source>
</evidence>
<gene>
    <name evidence="12" type="primary">EOG090X06XN</name>
</gene>
<name>A0A9N6WYX2_9CRUS</name>
<feature type="transmembrane region" description="Helical" evidence="9">
    <location>
        <begin position="292"/>
        <end position="314"/>
    </location>
</feature>
<dbReference type="GO" id="GO:0051452">
    <property type="term" value="P:intracellular pH reduction"/>
    <property type="evidence" value="ECO:0007669"/>
    <property type="project" value="TreeGrafter"/>
</dbReference>
<sequence>MNVVQDTLTILISIVVFFAGGWVFFMKQLFRDYEVHHRTVQLIFSVTFALSCTMFELIIFEILGFLDSNYRFVCWNVVLYAMLALVIVVIPFNIGFFVISNLQFVRRSWVRSLSSLVWLIYLYLFWKVGDPFPALSSKRNWRTFSMEQGISRIGIVGVTVMSLLSGFGAVNYPYSSMAVFMRPITAWDIQSIEKKLMQTMDMILVKKKRIALLQREHSGKKVQASSGIWGVLKSVATSVSPGQSNENLSSLKTDVATLEELSRQLFLEAVDMRTMEDRLEWSKTWQGKYFNFLGYFFSLYCLWKIFICTINIVFDRVGKVDPVTKGLEIAVHWIGLSIDVNFWSQHVSFFLIGCIVVTSIRGLLLTLTKFFYAISSSKSSNVIVLALAQIMGMYFVSSVLLMRMNMPAEYRTIITQVLGDLQFSFYHRWFDVIFLVSALSSIAFLYLAHKHAPSSRSEKSNLF</sequence>